<sequence length="195" mass="21529">KGIFVDLDVCSHHTTWRSHCIEFQVDSGCLCNTMHITDLGKLSDVKVMPSPTRLFHYSKATIPTKGQAKLNCSHQGSSYELVVQIITSQQYYPPLLGLADSTCMCTLKNDADKVNQPIQAISHRFSAPKLPIIKEALDKVIENGQLVPVTEATQWVFNTGVGEHTDSKPAKVRICLDPSQTKNGAIIRPVYPIPT</sequence>
<evidence type="ECO:0008006" key="3">
    <source>
        <dbReference type="Google" id="ProtNLM"/>
    </source>
</evidence>
<comment type="caution">
    <text evidence="1">The sequence shown here is derived from an EMBL/GenBank/DDBJ whole genome shotgun (WGS) entry which is preliminary data.</text>
</comment>
<organism evidence="1 2">
    <name type="scientific">Porites evermanni</name>
    <dbReference type="NCBI Taxonomy" id="104178"/>
    <lineage>
        <taxon>Eukaryota</taxon>
        <taxon>Metazoa</taxon>
        <taxon>Cnidaria</taxon>
        <taxon>Anthozoa</taxon>
        <taxon>Hexacorallia</taxon>
        <taxon>Scleractinia</taxon>
        <taxon>Fungiina</taxon>
        <taxon>Poritidae</taxon>
        <taxon>Porites</taxon>
    </lineage>
</organism>
<protein>
    <recommendedName>
        <fullName evidence="3">Vitellogenin</fullName>
    </recommendedName>
</protein>
<evidence type="ECO:0000313" key="2">
    <source>
        <dbReference type="Proteomes" id="UP001159427"/>
    </source>
</evidence>
<feature type="non-terminal residue" evidence="1">
    <location>
        <position position="195"/>
    </location>
</feature>
<dbReference type="EMBL" id="CALNXI010000446">
    <property type="protein sequence ID" value="CAH3027304.1"/>
    <property type="molecule type" value="Genomic_DNA"/>
</dbReference>
<name>A0ABN8ME75_9CNID</name>
<accession>A0ABN8ME75</accession>
<dbReference type="Proteomes" id="UP001159427">
    <property type="component" value="Unassembled WGS sequence"/>
</dbReference>
<gene>
    <name evidence="1" type="ORF">PEVE_00031257</name>
</gene>
<keyword evidence="2" id="KW-1185">Reference proteome</keyword>
<proteinExistence type="predicted"/>
<reference evidence="1 2" key="1">
    <citation type="submission" date="2022-05" db="EMBL/GenBank/DDBJ databases">
        <authorList>
            <consortium name="Genoscope - CEA"/>
            <person name="William W."/>
        </authorList>
    </citation>
    <scope>NUCLEOTIDE SEQUENCE [LARGE SCALE GENOMIC DNA]</scope>
</reference>
<feature type="non-terminal residue" evidence="1">
    <location>
        <position position="1"/>
    </location>
</feature>
<evidence type="ECO:0000313" key="1">
    <source>
        <dbReference type="EMBL" id="CAH3027304.1"/>
    </source>
</evidence>